<dbReference type="Proteomes" id="UP000275777">
    <property type="component" value="Chromosome"/>
</dbReference>
<gene>
    <name evidence="2" type="ORF">NCTC9695_04469</name>
</gene>
<dbReference type="AlphaFoldDB" id="A0A3S4HP42"/>
<reference evidence="2 3" key="1">
    <citation type="submission" date="2018-12" db="EMBL/GenBank/DDBJ databases">
        <authorList>
            <consortium name="Pathogen Informatics"/>
        </authorList>
    </citation>
    <scope>NUCLEOTIDE SEQUENCE [LARGE SCALE GENOMIC DNA]</scope>
    <source>
        <strain evidence="2 3">NCTC9695</strain>
    </source>
</reference>
<evidence type="ECO:0000313" key="2">
    <source>
        <dbReference type="EMBL" id="VEB44000.1"/>
    </source>
</evidence>
<evidence type="ECO:0000256" key="1">
    <source>
        <dbReference type="SAM" id="SignalP"/>
    </source>
</evidence>
<sequence>MRRIISICLMLLLSACGGGGGDGGNLSNGSNTGSTANSVTMTVDSGPSGVQGAFNLPYVSVTVCAPGSASNCQTVDHVLVDTGSTGLRILASALNASLLAGLGSQQVNSRQVVECMQFADGITWGRSSWPTSRWPARRRARCRCS</sequence>
<organism evidence="2 3">
    <name type="scientific">Chromobacterium violaceum</name>
    <dbReference type="NCBI Taxonomy" id="536"/>
    <lineage>
        <taxon>Bacteria</taxon>
        <taxon>Pseudomonadati</taxon>
        <taxon>Pseudomonadota</taxon>
        <taxon>Betaproteobacteria</taxon>
        <taxon>Neisseriales</taxon>
        <taxon>Chromobacteriaceae</taxon>
        <taxon>Chromobacterium</taxon>
    </lineage>
</organism>
<name>A0A3S4HP42_CHRVL</name>
<evidence type="ECO:0000313" key="3">
    <source>
        <dbReference type="Proteomes" id="UP000275777"/>
    </source>
</evidence>
<feature type="chain" id="PRO_5018722782" evidence="1">
    <location>
        <begin position="21"/>
        <end position="145"/>
    </location>
</feature>
<accession>A0A3S4HP42</accession>
<dbReference type="PROSITE" id="PS51257">
    <property type="entry name" value="PROKAR_LIPOPROTEIN"/>
    <property type="match status" value="1"/>
</dbReference>
<dbReference type="Pfam" id="PF11925">
    <property type="entry name" value="DUF3443"/>
    <property type="match status" value="1"/>
</dbReference>
<dbReference type="EMBL" id="LR134182">
    <property type="protein sequence ID" value="VEB44000.1"/>
    <property type="molecule type" value="Genomic_DNA"/>
</dbReference>
<proteinExistence type="predicted"/>
<keyword evidence="1" id="KW-0732">Signal</keyword>
<protein>
    <submittedName>
        <fullName evidence="2">Protein of uncharacterized function (DUF3443)</fullName>
    </submittedName>
</protein>
<feature type="signal peptide" evidence="1">
    <location>
        <begin position="1"/>
        <end position="20"/>
    </location>
</feature>
<dbReference type="InterPro" id="IPR021847">
    <property type="entry name" value="DUF3443"/>
</dbReference>